<evidence type="ECO:0000256" key="5">
    <source>
        <dbReference type="ARBA" id="ARBA00022825"/>
    </source>
</evidence>
<evidence type="ECO:0000256" key="8">
    <source>
        <dbReference type="SAM" id="Phobius"/>
    </source>
</evidence>
<dbReference type="InterPro" id="IPR004634">
    <property type="entry name" value="Pept_S49_pIV"/>
</dbReference>
<keyword evidence="6 8" id="KW-0472">Membrane</keyword>
<evidence type="ECO:0000256" key="2">
    <source>
        <dbReference type="ARBA" id="ARBA00008683"/>
    </source>
</evidence>
<gene>
    <name evidence="10" type="primary">sppA</name>
    <name evidence="10" type="ORF">EVB02_00495</name>
</gene>
<organism evidence="10 11">
    <name type="scientific">SAR92 clade bacterium</name>
    <dbReference type="NCBI Taxonomy" id="2315479"/>
    <lineage>
        <taxon>Bacteria</taxon>
        <taxon>Pseudomonadati</taxon>
        <taxon>Pseudomonadota</taxon>
        <taxon>Gammaproteobacteria</taxon>
        <taxon>Cellvibrionales</taxon>
        <taxon>Porticoccaceae</taxon>
        <taxon>SAR92 clade</taxon>
    </lineage>
</organism>
<evidence type="ECO:0000259" key="9">
    <source>
        <dbReference type="Pfam" id="PF01343"/>
    </source>
</evidence>
<keyword evidence="5" id="KW-0720">Serine protease</keyword>
<accession>A0A520LP63</accession>
<evidence type="ECO:0000313" key="11">
    <source>
        <dbReference type="Proteomes" id="UP000318148"/>
    </source>
</evidence>
<dbReference type="GO" id="GO:0008236">
    <property type="term" value="F:serine-type peptidase activity"/>
    <property type="evidence" value="ECO:0007669"/>
    <property type="project" value="UniProtKB-KW"/>
</dbReference>
<dbReference type="Proteomes" id="UP000318148">
    <property type="component" value="Unassembled WGS sequence"/>
</dbReference>
<dbReference type="CDD" id="cd07023">
    <property type="entry name" value="S49_Sppa_N_C"/>
    <property type="match status" value="1"/>
</dbReference>
<dbReference type="CDD" id="cd07018">
    <property type="entry name" value="S49_SppA_67K_type"/>
    <property type="match status" value="1"/>
</dbReference>
<name>A0A520LP63_9GAMM</name>
<dbReference type="SUPFAM" id="SSF52096">
    <property type="entry name" value="ClpP/crotonase"/>
    <property type="match status" value="2"/>
</dbReference>
<feature type="domain" description="Peptidase S49" evidence="9">
    <location>
        <begin position="388"/>
        <end position="539"/>
    </location>
</feature>
<evidence type="ECO:0000256" key="4">
    <source>
        <dbReference type="ARBA" id="ARBA00022801"/>
    </source>
</evidence>
<dbReference type="Gene3D" id="3.90.226.10">
    <property type="entry name" value="2-enoyl-CoA Hydratase, Chain A, domain 1"/>
    <property type="match status" value="3"/>
</dbReference>
<dbReference type="PANTHER" id="PTHR33209:SF1">
    <property type="entry name" value="PEPTIDASE S49 DOMAIN-CONTAINING PROTEIN"/>
    <property type="match status" value="1"/>
</dbReference>
<evidence type="ECO:0000313" key="10">
    <source>
        <dbReference type="EMBL" id="RZO08625.1"/>
    </source>
</evidence>
<comment type="similarity">
    <text evidence="2">Belongs to the peptidase S49 family.</text>
</comment>
<dbReference type="NCBIfam" id="TIGR00705">
    <property type="entry name" value="SppA_67K"/>
    <property type="match status" value="1"/>
</dbReference>
<dbReference type="InterPro" id="IPR029045">
    <property type="entry name" value="ClpP/crotonase-like_dom_sf"/>
</dbReference>
<dbReference type="AlphaFoldDB" id="A0A520LP63"/>
<sequence>MTEEKTGFFKRVFSFIGKFLTFVRHTISFVILIFFVSILVGSFAKDKQAIPQSGALVFAPSGSLVDQKTYVDPLSQIIGQGNQINGETLVRDAIAAIDYAADDKRITHLIIDINNLGNAGLSKLQEIGYSIDKFREKKPVIAIGDNFSQSQYYLAAHANEIIMHPFGGAEITGLSSYRNYFKDALSKLKIKVNVFRVGEYKSAVEPFMDNAMSPQVKKETRDLLNLLWNQYSKKIEELRSLELGTITKYASNLDVYLSKFNGDSGKLALDMKLVDHLFTRPEANKYLNKKIGVENDEFDKIDAMTYLENRRVLERTSTNIRNKIGVIVASGTIMDGSQPEGTIGGDTLAKMFTDLKDDENIAAVVLRIDSGGGSAFASEIIRESIISFRETDVPIIISMSSVAASGGYWISADADKIFAMPATITGSIGVWGMIPTIDESLANLGVYSDGVGTSDISGMYQIDRPMTERSKKLFQSGVESIYEKFIQLVSNGRGLDQLSTQTIAQGKIWTGTQAINNGLVDQLGGLSQAIEEAANMAGLDDYQVKYFRKTLSPLEMIFLELNAEVRSLFSDHKADRFNNLALRNVQVSLKKNISMFNNLNDPNGEYLLCTLCGTID</sequence>
<dbReference type="GO" id="GO:0016020">
    <property type="term" value="C:membrane"/>
    <property type="evidence" value="ECO:0007669"/>
    <property type="project" value="UniProtKB-SubCell"/>
</dbReference>
<comment type="caution">
    <text evidence="10">The sequence shown here is derived from an EMBL/GenBank/DDBJ whole genome shotgun (WGS) entry which is preliminary data.</text>
</comment>
<evidence type="ECO:0000256" key="6">
    <source>
        <dbReference type="ARBA" id="ARBA00023136"/>
    </source>
</evidence>
<evidence type="ECO:0000256" key="1">
    <source>
        <dbReference type="ARBA" id="ARBA00004370"/>
    </source>
</evidence>
<evidence type="ECO:0000256" key="3">
    <source>
        <dbReference type="ARBA" id="ARBA00022670"/>
    </source>
</evidence>
<dbReference type="InterPro" id="IPR047217">
    <property type="entry name" value="S49_SppA_67K_type_N"/>
</dbReference>
<dbReference type="InterPro" id="IPR002142">
    <property type="entry name" value="Peptidase_S49"/>
</dbReference>
<dbReference type="InterPro" id="IPR047272">
    <property type="entry name" value="S49_SppA_C"/>
</dbReference>
<comment type="subcellular location">
    <subcellularLocation>
        <location evidence="1">Membrane</location>
    </subcellularLocation>
</comment>
<dbReference type="GO" id="GO:0006465">
    <property type="term" value="P:signal peptide processing"/>
    <property type="evidence" value="ECO:0007669"/>
    <property type="project" value="InterPro"/>
</dbReference>
<feature type="active site" description="Proton donor/acceptor" evidence="7">
    <location>
        <position position="201"/>
    </location>
</feature>
<keyword evidence="8" id="KW-1133">Transmembrane helix</keyword>
<feature type="active site" description="Nucleophile" evidence="7">
    <location>
        <position position="405"/>
    </location>
</feature>
<dbReference type="EMBL" id="SHBO01000003">
    <property type="protein sequence ID" value="RZO08625.1"/>
    <property type="molecule type" value="Genomic_DNA"/>
</dbReference>
<dbReference type="PIRSF" id="PIRSF001217">
    <property type="entry name" value="Protease_4_SppA"/>
    <property type="match status" value="1"/>
</dbReference>
<feature type="domain" description="Peptidase S49" evidence="9">
    <location>
        <begin position="134"/>
        <end position="292"/>
    </location>
</feature>
<keyword evidence="4" id="KW-0378">Hydrolase</keyword>
<dbReference type="PANTHER" id="PTHR33209">
    <property type="entry name" value="PROTEASE 4"/>
    <property type="match status" value="1"/>
</dbReference>
<keyword evidence="3" id="KW-0645">Protease</keyword>
<dbReference type="Pfam" id="PF01343">
    <property type="entry name" value="Peptidase_S49"/>
    <property type="match status" value="2"/>
</dbReference>
<feature type="transmembrane region" description="Helical" evidence="8">
    <location>
        <begin position="21"/>
        <end position="44"/>
    </location>
</feature>
<dbReference type="NCBIfam" id="TIGR00706">
    <property type="entry name" value="SppA_dom"/>
    <property type="match status" value="1"/>
</dbReference>
<dbReference type="InterPro" id="IPR004635">
    <property type="entry name" value="Pept_S49_SppA"/>
</dbReference>
<keyword evidence="8" id="KW-0812">Transmembrane</keyword>
<evidence type="ECO:0000256" key="7">
    <source>
        <dbReference type="PIRSR" id="PIRSR001217-1"/>
    </source>
</evidence>
<proteinExistence type="inferred from homology"/>
<protein>
    <submittedName>
        <fullName evidence="10">Signal peptide peptidase SppA</fullName>
    </submittedName>
</protein>
<reference evidence="10 11" key="1">
    <citation type="submission" date="2019-02" db="EMBL/GenBank/DDBJ databases">
        <title>Prokaryotic population dynamics and viral predation in marine succession experiment using metagenomics: the confinement effect.</title>
        <authorList>
            <person name="Haro-Moreno J.M."/>
            <person name="Rodriguez-Valera F."/>
            <person name="Lopez-Perez M."/>
        </authorList>
    </citation>
    <scope>NUCLEOTIDE SEQUENCE [LARGE SCALE GENOMIC DNA]</scope>
    <source>
        <strain evidence="10">MED-G169</strain>
    </source>
</reference>
<dbReference type="Gene3D" id="6.20.330.10">
    <property type="match status" value="1"/>
</dbReference>